<accession>A0A4Y2QZL0</accession>
<organism evidence="1 2">
    <name type="scientific">Araneus ventricosus</name>
    <name type="common">Orbweaver spider</name>
    <name type="synonym">Epeira ventricosa</name>
    <dbReference type="NCBI Taxonomy" id="182803"/>
    <lineage>
        <taxon>Eukaryota</taxon>
        <taxon>Metazoa</taxon>
        <taxon>Ecdysozoa</taxon>
        <taxon>Arthropoda</taxon>
        <taxon>Chelicerata</taxon>
        <taxon>Arachnida</taxon>
        <taxon>Araneae</taxon>
        <taxon>Araneomorphae</taxon>
        <taxon>Entelegynae</taxon>
        <taxon>Araneoidea</taxon>
        <taxon>Araneidae</taxon>
        <taxon>Araneus</taxon>
    </lineage>
</organism>
<name>A0A4Y2QZL0_ARAVE</name>
<protein>
    <submittedName>
        <fullName evidence="1">Uncharacterized protein</fullName>
    </submittedName>
</protein>
<dbReference type="EMBL" id="BGPR01015322">
    <property type="protein sequence ID" value="GBN68793.1"/>
    <property type="molecule type" value="Genomic_DNA"/>
</dbReference>
<evidence type="ECO:0000313" key="1">
    <source>
        <dbReference type="EMBL" id="GBN68793.1"/>
    </source>
</evidence>
<evidence type="ECO:0000313" key="2">
    <source>
        <dbReference type="Proteomes" id="UP000499080"/>
    </source>
</evidence>
<comment type="caution">
    <text evidence="1">The sequence shown here is derived from an EMBL/GenBank/DDBJ whole genome shotgun (WGS) entry which is preliminary data.</text>
</comment>
<dbReference type="AlphaFoldDB" id="A0A4Y2QZL0"/>
<dbReference type="Proteomes" id="UP000499080">
    <property type="component" value="Unassembled WGS sequence"/>
</dbReference>
<sequence length="88" mass="10035">MTQTPLTLPTPQWCPILMAKTQRRFLPDTDLGPIHERAESTSLLLAMFYNIFDTVPERPVGNTDNLYFVLDEGSLIHSVVWPKQDTFG</sequence>
<proteinExistence type="predicted"/>
<keyword evidence="2" id="KW-1185">Reference proteome</keyword>
<reference evidence="1 2" key="1">
    <citation type="journal article" date="2019" name="Sci. Rep.">
        <title>Orb-weaving spider Araneus ventricosus genome elucidates the spidroin gene catalogue.</title>
        <authorList>
            <person name="Kono N."/>
            <person name="Nakamura H."/>
            <person name="Ohtoshi R."/>
            <person name="Moran D.A.P."/>
            <person name="Shinohara A."/>
            <person name="Yoshida Y."/>
            <person name="Fujiwara M."/>
            <person name="Mori M."/>
            <person name="Tomita M."/>
            <person name="Arakawa K."/>
        </authorList>
    </citation>
    <scope>NUCLEOTIDE SEQUENCE [LARGE SCALE GENOMIC DNA]</scope>
</reference>
<gene>
    <name evidence="1" type="ORF">AVEN_73070_1</name>
</gene>